<dbReference type="PRINTS" id="PR00702">
    <property type="entry name" value="ACRIFLAVINRP"/>
</dbReference>
<feature type="transmembrane region" description="Helical" evidence="1">
    <location>
        <begin position="358"/>
        <end position="376"/>
    </location>
</feature>
<keyword evidence="1" id="KW-0812">Transmembrane</keyword>
<evidence type="ECO:0000313" key="2">
    <source>
        <dbReference type="EMBL" id="SPD73947.1"/>
    </source>
</evidence>
<dbReference type="EMBL" id="OJIN01000117">
    <property type="protein sequence ID" value="SPD73947.1"/>
    <property type="molecule type" value="Genomic_DNA"/>
</dbReference>
<gene>
    <name evidence="2" type="ORF">PITCH_A2030091</name>
</gene>
<organism evidence="2">
    <name type="scientific">uncultured Desulfobacterium sp</name>
    <dbReference type="NCBI Taxonomy" id="201089"/>
    <lineage>
        <taxon>Bacteria</taxon>
        <taxon>Pseudomonadati</taxon>
        <taxon>Thermodesulfobacteriota</taxon>
        <taxon>Desulfobacteria</taxon>
        <taxon>Desulfobacterales</taxon>
        <taxon>Desulfobacteriaceae</taxon>
        <taxon>Desulfobacterium</taxon>
        <taxon>environmental samples</taxon>
    </lineage>
</organism>
<feature type="transmembrane region" description="Helical" evidence="1">
    <location>
        <begin position="335"/>
        <end position="351"/>
    </location>
</feature>
<feature type="transmembrane region" description="Helical" evidence="1">
    <location>
        <begin position="434"/>
        <end position="459"/>
    </location>
</feature>
<protein>
    <submittedName>
        <fullName evidence="2">Acriflavin resistance protein</fullName>
    </submittedName>
</protein>
<feature type="transmembrane region" description="Helical" evidence="1">
    <location>
        <begin position="522"/>
        <end position="539"/>
    </location>
</feature>
<dbReference type="SUPFAM" id="SSF82714">
    <property type="entry name" value="Multidrug efflux transporter AcrB TolC docking domain, DN and DC subdomains"/>
    <property type="match status" value="2"/>
</dbReference>
<keyword evidence="1" id="KW-1133">Transmembrane helix</keyword>
<dbReference type="Gene3D" id="3.30.70.1430">
    <property type="entry name" value="Multidrug efflux transporter AcrB pore domain"/>
    <property type="match status" value="2"/>
</dbReference>
<dbReference type="Gene3D" id="3.30.70.1440">
    <property type="entry name" value="Multidrug efflux transporter AcrB pore domain"/>
    <property type="match status" value="1"/>
</dbReference>
<accession>A0A445MWS6</accession>
<feature type="transmembrane region" description="Helical" evidence="1">
    <location>
        <begin position="382"/>
        <end position="405"/>
    </location>
</feature>
<dbReference type="Pfam" id="PF00873">
    <property type="entry name" value="ACR_tran"/>
    <property type="match status" value="1"/>
</dbReference>
<dbReference type="PANTHER" id="PTHR32063">
    <property type="match status" value="1"/>
</dbReference>
<dbReference type="Gene3D" id="1.20.1640.10">
    <property type="entry name" value="Multidrug efflux transporter AcrB transmembrane domain"/>
    <property type="match status" value="2"/>
</dbReference>
<dbReference type="PANTHER" id="PTHR32063:SF0">
    <property type="entry name" value="SWARMING MOTILITY PROTEIN SWRC"/>
    <property type="match status" value="1"/>
</dbReference>
<feature type="transmembrane region" description="Helical" evidence="1">
    <location>
        <begin position="953"/>
        <end position="970"/>
    </location>
</feature>
<reference evidence="2" key="1">
    <citation type="submission" date="2018-01" db="EMBL/GenBank/DDBJ databases">
        <authorList>
            <person name="Regsiter A."/>
            <person name="William W."/>
        </authorList>
    </citation>
    <scope>NUCLEOTIDE SEQUENCE</scope>
    <source>
        <strain evidence="2">TRIP AH-1</strain>
    </source>
</reference>
<feature type="transmembrane region" description="Helical" evidence="1">
    <location>
        <begin position="879"/>
        <end position="899"/>
    </location>
</feature>
<feature type="transmembrane region" description="Helical" evidence="1">
    <location>
        <begin position="982"/>
        <end position="1008"/>
    </location>
</feature>
<sequence>MNLAHWAAAHRRSILFLVAVLVFGGIAAGLNLPVALFPHVDFPRVVVSIEAGDRPADQMALAVTRPVEQAVRSVPGVVGLRSTTSRGSADLSINFAWGGDMVAAMLQVESAVNQVLPTLPAGTSFNVRRMDPTVFPVAAYSLTSEKESLVKLRDLAQYQLVPLLSSIDGVARVEVMGGDQAEYRIEVDPDKLNACDLTFTDVANAVSASNVLQAVGRMEDHYKLYLILSDTRIHSLGDIENTVLRSGEAGLVRLEDIARVYPTTALQWLRVTADGRDAVLVQVYQQPGGSTVNIVKGVKRQLRSHKDKIPKDVHIANWYDQSRLITDSAASVRDAIAIGVVLAAILLFIFLRSVKITLVGILIVPAVLASTILLLNELDMSFNIMTLGGMAAAVGLIVDDAIVMIEHIVRRIRERGEDLAITIREAAIEFTPPLAGSSAATIIIFAPLAFLSGVTGAFFKALSLTMASSLFISFLLAWLAVPLLAEHLLHKGDAKKEDIGPVFSRLQHGYARLMHRLKKNPWLLLAGILPLLLVGFIAYQRVGSGFMPHMDEGGFILDYRAPAGTSLSETDRLLRQVEAIITANPAVQTYSRRTGAQLGGGLTEANEGDFFVRLKPFPRPPIDQVMDEIRNTVEEKVPGLEIEMALLMEDLIGDLTAVPQPIEIKLYGDNLDQLLLTAPKVAQAVAGIRGVVDVKDGVVLAGDAINIVVERDKAALEGIDPDAVTRQLSAWFTGQVTTQVQEDIKLVGVRVWTPDSSRRSSDQIDKIRLRAPDGHIFPLKRIATVSIENGQPQITQDNLKPMVAVTGRISGRDMGSTIRDVKQVLAGKGLVPAEMYYEFGGLYKQQQIAFRGLIAVFVSALALVFLLLLFLYEEFAAAIAILVSPLLALAAVFAGLWLTDIELNITAMMGMTMIVGIVTEVSIFYFSEYHDLVGKGTLHSEALVMAGRNRLRPITMTTLAAILALLPLALGMGQGSAMQQPLAIAIISGLLVQLPMVLIVMPIIYNILARNKNTMGERLV</sequence>
<proteinExistence type="predicted"/>
<keyword evidence="1" id="KW-0472">Membrane</keyword>
<dbReference type="SUPFAM" id="SSF82866">
    <property type="entry name" value="Multidrug efflux transporter AcrB transmembrane domain"/>
    <property type="match status" value="2"/>
</dbReference>
<evidence type="ECO:0000256" key="1">
    <source>
        <dbReference type="SAM" id="Phobius"/>
    </source>
</evidence>
<feature type="transmembrane region" description="Helical" evidence="1">
    <location>
        <begin position="905"/>
        <end position="926"/>
    </location>
</feature>
<feature type="transmembrane region" description="Helical" evidence="1">
    <location>
        <begin position="465"/>
        <end position="485"/>
    </location>
</feature>
<dbReference type="Gene3D" id="3.30.2090.10">
    <property type="entry name" value="Multidrug efflux transporter AcrB TolC docking domain, DN and DC subdomains"/>
    <property type="match status" value="2"/>
</dbReference>
<dbReference type="InterPro" id="IPR027463">
    <property type="entry name" value="AcrB_DN_DC_subdom"/>
</dbReference>
<dbReference type="GO" id="GO:0005886">
    <property type="term" value="C:plasma membrane"/>
    <property type="evidence" value="ECO:0007669"/>
    <property type="project" value="TreeGrafter"/>
</dbReference>
<name>A0A445MWS6_9BACT</name>
<feature type="transmembrane region" description="Helical" evidence="1">
    <location>
        <begin position="848"/>
        <end position="872"/>
    </location>
</feature>
<dbReference type="Gene3D" id="3.30.70.1320">
    <property type="entry name" value="Multidrug efflux transporter AcrB pore domain like"/>
    <property type="match status" value="1"/>
</dbReference>
<dbReference type="InterPro" id="IPR001036">
    <property type="entry name" value="Acrflvin-R"/>
</dbReference>
<dbReference type="AlphaFoldDB" id="A0A445MWS6"/>
<dbReference type="SUPFAM" id="SSF82693">
    <property type="entry name" value="Multidrug efflux transporter AcrB pore domain, PN1, PN2, PC1 and PC2 subdomains"/>
    <property type="match status" value="3"/>
</dbReference>
<dbReference type="GO" id="GO:0042910">
    <property type="term" value="F:xenobiotic transmembrane transporter activity"/>
    <property type="evidence" value="ECO:0007669"/>
    <property type="project" value="TreeGrafter"/>
</dbReference>